<keyword evidence="3" id="KW-1185">Reference proteome</keyword>
<protein>
    <submittedName>
        <fullName evidence="2">Uncharacterized protein</fullName>
    </submittedName>
</protein>
<reference evidence="2 3" key="1">
    <citation type="submission" date="2018-08" db="EMBL/GenBank/DDBJ databases">
        <title>Draft genome of the lignicolous fungus Coniochaeta pulveracea.</title>
        <authorList>
            <person name="Borstlap C.J."/>
            <person name="De Witt R.N."/>
            <person name="Botha A."/>
            <person name="Volschenk H."/>
        </authorList>
    </citation>
    <scope>NUCLEOTIDE SEQUENCE [LARGE SCALE GENOMIC DNA]</scope>
    <source>
        <strain evidence="2 3">CAB683</strain>
    </source>
</reference>
<feature type="region of interest" description="Disordered" evidence="1">
    <location>
        <begin position="1"/>
        <end position="28"/>
    </location>
</feature>
<dbReference type="SUPFAM" id="SSF48403">
    <property type="entry name" value="Ankyrin repeat"/>
    <property type="match status" value="1"/>
</dbReference>
<dbReference type="Pfam" id="PF13857">
    <property type="entry name" value="Ank_5"/>
    <property type="match status" value="1"/>
</dbReference>
<accession>A0A420Y2T7</accession>
<dbReference type="AlphaFoldDB" id="A0A420Y2T7"/>
<dbReference type="EMBL" id="QVQW01000060">
    <property type="protein sequence ID" value="RKU42188.1"/>
    <property type="molecule type" value="Genomic_DNA"/>
</dbReference>
<feature type="compositionally biased region" description="Polar residues" evidence="1">
    <location>
        <begin position="8"/>
        <end position="23"/>
    </location>
</feature>
<organism evidence="2 3">
    <name type="scientific">Coniochaeta pulveracea</name>
    <dbReference type="NCBI Taxonomy" id="177199"/>
    <lineage>
        <taxon>Eukaryota</taxon>
        <taxon>Fungi</taxon>
        <taxon>Dikarya</taxon>
        <taxon>Ascomycota</taxon>
        <taxon>Pezizomycotina</taxon>
        <taxon>Sordariomycetes</taxon>
        <taxon>Sordariomycetidae</taxon>
        <taxon>Coniochaetales</taxon>
        <taxon>Coniochaetaceae</taxon>
        <taxon>Coniochaeta</taxon>
    </lineage>
</organism>
<evidence type="ECO:0000313" key="2">
    <source>
        <dbReference type="EMBL" id="RKU42188.1"/>
    </source>
</evidence>
<sequence length="251" mass="27432">MRHAEQLNPCQKQAPTTVNPVNSNHDDPPKLNTMAPNPYVLASDNSPALLPLLRENPSLASGQDDHGYSLIHAAASYNHLDLLRSLVQEFNVPIDLKDEDGETALFVIETVAAAKALIELGLDPKIKNDVGQTAREKIQEEDEFPDVAAYLAMLESGQTESAGGAAAAGSDSSMDLPPPPEGLQVRVGTMPEQTEEMNLEVDAEFRRKLEELAASEDFNTPEGQARLRQLVEDTIAEQQLGEERNVRTRQD</sequence>
<dbReference type="Gene3D" id="1.25.40.20">
    <property type="entry name" value="Ankyrin repeat-containing domain"/>
    <property type="match status" value="1"/>
</dbReference>
<dbReference type="InterPro" id="IPR002110">
    <property type="entry name" value="Ankyrin_rpt"/>
</dbReference>
<comment type="caution">
    <text evidence="2">The sequence shown here is derived from an EMBL/GenBank/DDBJ whole genome shotgun (WGS) entry which is preliminary data.</text>
</comment>
<evidence type="ECO:0000256" key="1">
    <source>
        <dbReference type="SAM" id="MobiDB-lite"/>
    </source>
</evidence>
<proteinExistence type="predicted"/>
<dbReference type="STRING" id="177199.A0A420Y2T7"/>
<dbReference type="OrthoDB" id="19174at2759"/>
<dbReference type="Proteomes" id="UP000275385">
    <property type="component" value="Unassembled WGS sequence"/>
</dbReference>
<evidence type="ECO:0000313" key="3">
    <source>
        <dbReference type="Proteomes" id="UP000275385"/>
    </source>
</evidence>
<name>A0A420Y2T7_9PEZI</name>
<gene>
    <name evidence="2" type="ORF">DL546_003558</name>
</gene>
<dbReference type="InterPro" id="IPR036770">
    <property type="entry name" value="Ankyrin_rpt-contain_sf"/>
</dbReference>